<dbReference type="PROSITE" id="PS00584">
    <property type="entry name" value="PFKB_KINASES_2"/>
    <property type="match status" value="1"/>
</dbReference>
<organism evidence="5 6">
    <name type="scientific">Cohnella hongkongensis</name>
    <dbReference type="NCBI Taxonomy" id="178337"/>
    <lineage>
        <taxon>Bacteria</taxon>
        <taxon>Bacillati</taxon>
        <taxon>Bacillota</taxon>
        <taxon>Bacilli</taxon>
        <taxon>Bacillales</taxon>
        <taxon>Paenibacillaceae</taxon>
        <taxon>Cohnella</taxon>
    </lineage>
</organism>
<dbReference type="GO" id="GO:0016301">
    <property type="term" value="F:kinase activity"/>
    <property type="evidence" value="ECO:0007669"/>
    <property type="project" value="UniProtKB-KW"/>
</dbReference>
<dbReference type="InterPro" id="IPR050306">
    <property type="entry name" value="PfkB_Carbo_kinase"/>
</dbReference>
<comment type="caution">
    <text evidence="5">The sequence shown here is derived from an EMBL/GenBank/DDBJ whole genome shotgun (WGS) entry which is preliminary data.</text>
</comment>
<dbReference type="InterPro" id="IPR011611">
    <property type="entry name" value="PfkB_dom"/>
</dbReference>
<proteinExistence type="inferred from homology"/>
<dbReference type="CDD" id="cd01166">
    <property type="entry name" value="KdgK"/>
    <property type="match status" value="1"/>
</dbReference>
<dbReference type="PANTHER" id="PTHR43085:SF57">
    <property type="entry name" value="CARBOHYDRATE KINASE PFKB DOMAIN-CONTAINING PROTEIN"/>
    <property type="match status" value="1"/>
</dbReference>
<dbReference type="RefSeq" id="WP_378099999.1">
    <property type="nucleotide sequence ID" value="NZ_JBHSEP010000018.1"/>
</dbReference>
<protein>
    <submittedName>
        <fullName evidence="5">Carbohydrate kinase family protein</fullName>
        <ecNumber evidence="5">2.7.1.-</ecNumber>
    </submittedName>
</protein>
<evidence type="ECO:0000313" key="5">
    <source>
        <dbReference type="EMBL" id="MFC4600691.1"/>
    </source>
</evidence>
<dbReference type="InterPro" id="IPR002173">
    <property type="entry name" value="Carboh/pur_kinase_PfkB_CS"/>
</dbReference>
<dbReference type="PANTHER" id="PTHR43085">
    <property type="entry name" value="HEXOKINASE FAMILY MEMBER"/>
    <property type="match status" value="1"/>
</dbReference>
<name>A0ABV9FIY8_9BACL</name>
<keyword evidence="3 5" id="KW-0418">Kinase</keyword>
<accession>A0ABV9FIY8</accession>
<sequence length="311" mass="33822">MSKIVYIVGELNPDVILSGPDVKPEPNKEKLVERFELTLGSSSAITACVLARLGMVVKFVSLVGNDEYGRFCVEQLNGYGVNTDCVRMTDREKTGVTFSLSTPADRSLLTYMGTIPLVEPSLIPLGDIAREADHLHFGSFFLQEGMKPHWLELFRQAREKGVTTSFDTGYDPRERWDREMIEPLLAHTDYFMPSETEAEHIFGTSDPAELANRLPAKRGTVALKRGSKGASLLGPSGAWLDAGAFRVAPIDTTGAGDSFNAGFLYAALHGEAAEQCLRFASACGALATLRIGGVQGAPTADEVREFMALQR</sequence>
<dbReference type="EC" id="2.7.1.-" evidence="5"/>
<evidence type="ECO:0000256" key="3">
    <source>
        <dbReference type="ARBA" id="ARBA00022777"/>
    </source>
</evidence>
<dbReference type="Proteomes" id="UP001596028">
    <property type="component" value="Unassembled WGS sequence"/>
</dbReference>
<keyword evidence="2 5" id="KW-0808">Transferase</keyword>
<evidence type="ECO:0000256" key="1">
    <source>
        <dbReference type="ARBA" id="ARBA00010688"/>
    </source>
</evidence>
<evidence type="ECO:0000313" key="6">
    <source>
        <dbReference type="Proteomes" id="UP001596028"/>
    </source>
</evidence>
<dbReference type="Gene3D" id="3.40.1190.20">
    <property type="match status" value="1"/>
</dbReference>
<keyword evidence="6" id="KW-1185">Reference proteome</keyword>
<evidence type="ECO:0000259" key="4">
    <source>
        <dbReference type="Pfam" id="PF00294"/>
    </source>
</evidence>
<dbReference type="Pfam" id="PF00294">
    <property type="entry name" value="PfkB"/>
    <property type="match status" value="1"/>
</dbReference>
<dbReference type="InterPro" id="IPR029056">
    <property type="entry name" value="Ribokinase-like"/>
</dbReference>
<evidence type="ECO:0000256" key="2">
    <source>
        <dbReference type="ARBA" id="ARBA00022679"/>
    </source>
</evidence>
<feature type="domain" description="Carbohydrate kinase PfkB" evidence="4">
    <location>
        <begin position="6"/>
        <end position="299"/>
    </location>
</feature>
<gene>
    <name evidence="5" type="ORF">ACFO3S_20775</name>
</gene>
<dbReference type="EMBL" id="JBHSEP010000018">
    <property type="protein sequence ID" value="MFC4600691.1"/>
    <property type="molecule type" value="Genomic_DNA"/>
</dbReference>
<reference evidence="6" key="1">
    <citation type="journal article" date="2019" name="Int. J. Syst. Evol. Microbiol.">
        <title>The Global Catalogue of Microorganisms (GCM) 10K type strain sequencing project: providing services to taxonomists for standard genome sequencing and annotation.</title>
        <authorList>
            <consortium name="The Broad Institute Genomics Platform"/>
            <consortium name="The Broad Institute Genome Sequencing Center for Infectious Disease"/>
            <person name="Wu L."/>
            <person name="Ma J."/>
        </authorList>
    </citation>
    <scope>NUCLEOTIDE SEQUENCE [LARGE SCALE GENOMIC DNA]</scope>
    <source>
        <strain evidence="6">CCUG 49571</strain>
    </source>
</reference>
<comment type="similarity">
    <text evidence="1">Belongs to the carbohydrate kinase PfkB family.</text>
</comment>
<dbReference type="SUPFAM" id="SSF53613">
    <property type="entry name" value="Ribokinase-like"/>
    <property type="match status" value="1"/>
</dbReference>